<reference key="1">
    <citation type="submission" date="2010-11" db="EMBL/GenBank/DDBJ databases">
        <title>The complete genome of Paludibacter propionicigenes DSM 17365.</title>
        <authorList>
            <consortium name="US DOE Joint Genome Institute (JGI-PGF)"/>
            <person name="Lucas S."/>
            <person name="Copeland A."/>
            <person name="Lapidus A."/>
            <person name="Bruce D."/>
            <person name="Goodwin L."/>
            <person name="Pitluck S."/>
            <person name="Kyrpides N."/>
            <person name="Mavromatis K."/>
            <person name="Ivanova N."/>
            <person name="Munk A.C."/>
            <person name="Brettin T."/>
            <person name="Detter J.C."/>
            <person name="Han C."/>
            <person name="Tapia R."/>
            <person name="Land M."/>
            <person name="Hauser L."/>
            <person name="Markowitz V."/>
            <person name="Cheng J.-F."/>
            <person name="Hugenholtz P."/>
            <person name="Woyke T."/>
            <person name="Wu D."/>
            <person name="Gronow S."/>
            <person name="Wellnitz S."/>
            <person name="Brambilla E."/>
            <person name="Klenk H.-P."/>
            <person name="Eisen J.A."/>
        </authorList>
    </citation>
    <scope>NUCLEOTIDE SEQUENCE</scope>
    <source>
        <strain>WB4</strain>
    </source>
</reference>
<keyword evidence="1" id="KW-0472">Membrane</keyword>
<evidence type="ECO:0000256" key="1">
    <source>
        <dbReference type="SAM" id="Phobius"/>
    </source>
</evidence>
<keyword evidence="3" id="KW-1185">Reference proteome</keyword>
<evidence type="ECO:0008006" key="4">
    <source>
        <dbReference type="Google" id="ProtNLM"/>
    </source>
</evidence>
<organism evidence="2 3">
    <name type="scientific">Paludibacter propionicigenes (strain DSM 17365 / JCM 13257 / WB4)</name>
    <dbReference type="NCBI Taxonomy" id="694427"/>
    <lineage>
        <taxon>Bacteria</taxon>
        <taxon>Pseudomonadati</taxon>
        <taxon>Bacteroidota</taxon>
        <taxon>Bacteroidia</taxon>
        <taxon>Bacteroidales</taxon>
        <taxon>Paludibacteraceae</taxon>
        <taxon>Paludibacter</taxon>
    </lineage>
</organism>
<dbReference type="STRING" id="694427.Palpr_0018"/>
<proteinExistence type="predicted"/>
<gene>
    <name evidence="2" type="ordered locus">Palpr_0018</name>
</gene>
<dbReference type="EMBL" id="CP002345">
    <property type="protein sequence ID" value="ADQ78180.1"/>
    <property type="molecule type" value="Genomic_DNA"/>
</dbReference>
<dbReference type="HOGENOM" id="CLU_139601_2_0_10"/>
<evidence type="ECO:0000313" key="2">
    <source>
        <dbReference type="EMBL" id="ADQ78180.1"/>
    </source>
</evidence>
<evidence type="ECO:0000313" key="3">
    <source>
        <dbReference type="Proteomes" id="UP000008718"/>
    </source>
</evidence>
<dbReference type="AlphaFoldDB" id="E4T0C6"/>
<protein>
    <recommendedName>
        <fullName evidence="4">Transmembrane protein</fullName>
    </recommendedName>
</protein>
<dbReference type="Proteomes" id="UP000008718">
    <property type="component" value="Chromosome"/>
</dbReference>
<keyword evidence="1" id="KW-1133">Transmembrane helix</keyword>
<dbReference type="OrthoDB" id="1099872at2"/>
<feature type="transmembrane region" description="Helical" evidence="1">
    <location>
        <begin position="21"/>
        <end position="44"/>
    </location>
</feature>
<keyword evidence="1" id="KW-0812">Transmembrane</keyword>
<name>E4T0C6_PALPW</name>
<feature type="transmembrane region" description="Helical" evidence="1">
    <location>
        <begin position="56"/>
        <end position="77"/>
    </location>
</feature>
<accession>E4T0C6</accession>
<dbReference type="eggNOG" id="ENOG50330EP">
    <property type="taxonomic scope" value="Bacteria"/>
</dbReference>
<reference evidence="2 3" key="2">
    <citation type="journal article" date="2011" name="Stand. Genomic Sci.">
        <title>Complete genome sequence of Paludibacter propionicigenes type strain (WB4).</title>
        <authorList>
            <person name="Gronow S."/>
            <person name="Munk C."/>
            <person name="Lapidus A."/>
            <person name="Nolan M."/>
            <person name="Lucas S."/>
            <person name="Hammon N."/>
            <person name="Deshpande S."/>
            <person name="Cheng J.F."/>
            <person name="Tapia R."/>
            <person name="Han C."/>
            <person name="Goodwin L."/>
            <person name="Pitluck S."/>
            <person name="Liolios K."/>
            <person name="Ivanova N."/>
            <person name="Mavromatis K."/>
            <person name="Mikhailova N."/>
            <person name="Pati A."/>
            <person name="Chen A."/>
            <person name="Palaniappan K."/>
            <person name="Land M."/>
            <person name="Hauser L."/>
            <person name="Chang Y.J."/>
            <person name="Jeffries C.D."/>
            <person name="Brambilla E."/>
            <person name="Rohde M."/>
            <person name="Goker M."/>
            <person name="Detter J.C."/>
            <person name="Woyke T."/>
            <person name="Bristow J."/>
            <person name="Eisen J.A."/>
            <person name="Markowitz V."/>
            <person name="Hugenholtz P."/>
            <person name="Kyrpides N.C."/>
            <person name="Klenk H.P."/>
        </authorList>
    </citation>
    <scope>NUCLEOTIDE SEQUENCE [LARGE SCALE GENOMIC DNA]</scope>
    <source>
        <strain evidence="3">DSM 17365 / JCM 13257 / WB4</strain>
    </source>
</reference>
<dbReference type="KEGG" id="ppn:Palpr_0018"/>
<sequence length="127" mass="15101">MRTEMNFEHKQRTGFRGKRAFFIPIIVIGFFICSGAVMFLWNAVLPVVITGVHAVTYWQAMGILVLSKILFGGLKGLHNRGHEHHRRHMERDLREKWMQMDPQEREKMRSELKNEWKQRFGHTVKPE</sequence>